<evidence type="ECO:0000313" key="1">
    <source>
        <dbReference type="Proteomes" id="UP000515202"/>
    </source>
</evidence>
<dbReference type="RefSeq" id="XP_011375345.1">
    <property type="nucleotide sequence ID" value="XM_011377043.2"/>
</dbReference>
<organism evidence="1 2">
    <name type="scientific">Pteropus vampyrus</name>
    <name type="common">Large flying fox</name>
    <dbReference type="NCBI Taxonomy" id="132908"/>
    <lineage>
        <taxon>Eukaryota</taxon>
        <taxon>Metazoa</taxon>
        <taxon>Chordata</taxon>
        <taxon>Craniata</taxon>
        <taxon>Vertebrata</taxon>
        <taxon>Euteleostomi</taxon>
        <taxon>Mammalia</taxon>
        <taxon>Eutheria</taxon>
        <taxon>Laurasiatheria</taxon>
        <taxon>Chiroptera</taxon>
        <taxon>Yinpterochiroptera</taxon>
        <taxon>Pteropodoidea</taxon>
        <taxon>Pteropodidae</taxon>
        <taxon>Pteropodinae</taxon>
        <taxon>Pteropus</taxon>
    </lineage>
</organism>
<reference evidence="2" key="1">
    <citation type="submission" date="2025-08" db="UniProtKB">
        <authorList>
            <consortium name="RefSeq"/>
        </authorList>
    </citation>
    <scope>IDENTIFICATION</scope>
    <source>
        <tissue evidence="2">Kidney</tissue>
    </source>
</reference>
<dbReference type="InterPro" id="IPR036291">
    <property type="entry name" value="NAD(P)-bd_dom_sf"/>
</dbReference>
<protein>
    <submittedName>
        <fullName evidence="2">3-keto-steroid reductase isoform X5</fullName>
    </submittedName>
</protein>
<dbReference type="PANTHER" id="PTHR44442">
    <property type="entry name" value="3-KETO-STEROID REDUCTASE"/>
    <property type="match status" value="1"/>
</dbReference>
<proteinExistence type="predicted"/>
<dbReference type="InterPro" id="IPR002347">
    <property type="entry name" value="SDR_fam"/>
</dbReference>
<sequence length="215" mass="23621">MRKVVLVTGASSGVGRALCQRLLQEDDGLHLCLACRNPDRAEAARAALLAACPSAQITSVQVDVSDLRSVLRAAAELRRRFQRLDCVYLNAGIMPQPQLDVSALLLGFFSRKVIHMLCTAEGLLTQHDKVTADGLQEVFATNVFGHFLLVWLFRQKPESLDPLSKYLSATSGFGSTYVTAQQMDLDEDTAERFYHSLLELETHVKATLQGADAQS</sequence>
<dbReference type="GeneID" id="105303413"/>
<dbReference type="AlphaFoldDB" id="A0A6P3R6J0"/>
<keyword evidence="1" id="KW-1185">Reference proteome</keyword>
<gene>
    <name evidence="2" type="primary">HSD17B7</name>
</gene>
<dbReference type="GO" id="GO:0000253">
    <property type="term" value="F:3-beta-hydroxysteroid 3-dehydrogenase (NADP+) activity"/>
    <property type="evidence" value="ECO:0007669"/>
    <property type="project" value="TreeGrafter"/>
</dbReference>
<dbReference type="GO" id="GO:0006695">
    <property type="term" value="P:cholesterol biosynthetic process"/>
    <property type="evidence" value="ECO:0007669"/>
    <property type="project" value="TreeGrafter"/>
</dbReference>
<dbReference type="PANTHER" id="PTHR44442:SF1">
    <property type="entry name" value="3-KETO-STEROID REDUCTASE_17-BETA-HYDROXYSTEROID DEHYDROGENASE 7"/>
    <property type="match status" value="1"/>
</dbReference>
<dbReference type="Pfam" id="PF00106">
    <property type="entry name" value="adh_short"/>
    <property type="match status" value="1"/>
</dbReference>
<dbReference type="GO" id="GO:0005789">
    <property type="term" value="C:endoplasmic reticulum membrane"/>
    <property type="evidence" value="ECO:0007669"/>
    <property type="project" value="TreeGrafter"/>
</dbReference>
<dbReference type="GO" id="GO:0004303">
    <property type="term" value="F:estradiol 17-beta-dehydrogenase [NAD(P)+] activity"/>
    <property type="evidence" value="ECO:0007669"/>
    <property type="project" value="TreeGrafter"/>
</dbReference>
<dbReference type="Proteomes" id="UP000515202">
    <property type="component" value="Unplaced"/>
</dbReference>
<evidence type="ECO:0000313" key="2">
    <source>
        <dbReference type="RefSeq" id="XP_011375345.1"/>
    </source>
</evidence>
<dbReference type="OrthoDB" id="9989144at2759"/>
<dbReference type="InterPro" id="IPR052834">
    <property type="entry name" value="3KSR/17beta-HSD"/>
</dbReference>
<dbReference type="SUPFAM" id="SSF51735">
    <property type="entry name" value="NAD(P)-binding Rossmann-fold domains"/>
    <property type="match status" value="1"/>
</dbReference>
<name>A0A6P3R6J0_PTEVA</name>
<dbReference type="PRINTS" id="PR00081">
    <property type="entry name" value="GDHRDH"/>
</dbReference>
<dbReference type="CTD" id="51478"/>
<dbReference type="Gene3D" id="3.40.50.720">
    <property type="entry name" value="NAD(P)-binding Rossmann-like Domain"/>
    <property type="match status" value="1"/>
</dbReference>
<accession>A0A6P3R6J0</accession>
<dbReference type="GO" id="GO:0047024">
    <property type="term" value="F:5-alpha-androstane-3-beta,17-beta-diol dehydrogenase (NADP+) activity"/>
    <property type="evidence" value="ECO:0007669"/>
    <property type="project" value="TreeGrafter"/>
</dbReference>